<protein>
    <submittedName>
        <fullName evidence="2">Uncharacterized protein LOC107802854 isoform X1</fullName>
    </submittedName>
</protein>
<reference evidence="2" key="2">
    <citation type="submission" date="2025-08" db="UniProtKB">
        <authorList>
            <consortium name="RefSeq"/>
        </authorList>
    </citation>
    <scope>IDENTIFICATION</scope>
    <source>
        <tissue evidence="2">Leaf</tissue>
    </source>
</reference>
<evidence type="ECO:0000313" key="2">
    <source>
        <dbReference type="RefSeq" id="XP_075113243.1"/>
    </source>
</evidence>
<accession>A0AC58UUS7</accession>
<keyword evidence="1" id="KW-1185">Reference proteome</keyword>
<reference evidence="1" key="1">
    <citation type="journal article" date="2014" name="Nat. Commun.">
        <title>The tobacco genome sequence and its comparison with those of tomato and potato.</title>
        <authorList>
            <person name="Sierro N."/>
            <person name="Battey J.N."/>
            <person name="Ouadi S."/>
            <person name="Bakaher N."/>
            <person name="Bovet L."/>
            <person name="Willig A."/>
            <person name="Goepfert S."/>
            <person name="Peitsch M.C."/>
            <person name="Ivanov N.V."/>
        </authorList>
    </citation>
    <scope>NUCLEOTIDE SEQUENCE [LARGE SCALE GENOMIC DNA]</scope>
</reference>
<gene>
    <name evidence="2" type="primary">LOC107802854</name>
</gene>
<dbReference type="RefSeq" id="XP_075113243.1">
    <property type="nucleotide sequence ID" value="XM_075257142.1"/>
</dbReference>
<sequence length="107" mass="12445">MFLFLQFHLISFALSWFCHGNKLLIFLAFIVSSVKKCSSYVEALVLGKSIKKKSVGQQERDNLELFIRNKAHVYLTIWPVSSTCGHVSLYGESTNIFLKRFRRIRSR</sequence>
<evidence type="ECO:0000313" key="1">
    <source>
        <dbReference type="Proteomes" id="UP000790787"/>
    </source>
</evidence>
<organism evidence="1 2">
    <name type="scientific">Nicotiana tabacum</name>
    <name type="common">Common tobacco</name>
    <dbReference type="NCBI Taxonomy" id="4097"/>
    <lineage>
        <taxon>Eukaryota</taxon>
        <taxon>Viridiplantae</taxon>
        <taxon>Streptophyta</taxon>
        <taxon>Embryophyta</taxon>
        <taxon>Tracheophyta</taxon>
        <taxon>Spermatophyta</taxon>
        <taxon>Magnoliopsida</taxon>
        <taxon>eudicotyledons</taxon>
        <taxon>Gunneridae</taxon>
        <taxon>Pentapetalae</taxon>
        <taxon>asterids</taxon>
        <taxon>lamiids</taxon>
        <taxon>Solanales</taxon>
        <taxon>Solanaceae</taxon>
        <taxon>Nicotianoideae</taxon>
        <taxon>Nicotianeae</taxon>
        <taxon>Nicotiana</taxon>
    </lineage>
</organism>
<name>A0AC58UUS7_TOBAC</name>
<proteinExistence type="predicted"/>
<dbReference type="Proteomes" id="UP000790787">
    <property type="component" value="Chromosome 7"/>
</dbReference>